<keyword evidence="5" id="KW-0805">Transcription regulation</keyword>
<dbReference type="SUPFAM" id="SSF101941">
    <property type="entry name" value="NAC domain"/>
    <property type="match status" value="1"/>
</dbReference>
<dbReference type="InterPro" id="IPR036093">
    <property type="entry name" value="NAC_dom_sf"/>
</dbReference>
<feature type="region of interest" description="Disordered" evidence="11">
    <location>
        <begin position="668"/>
        <end position="689"/>
    </location>
</feature>
<keyword evidence="8" id="KW-0010">Activator</keyword>
<keyword evidence="4 12" id="KW-1133">Transmembrane helix</keyword>
<reference evidence="14 15" key="1">
    <citation type="submission" date="2019-08" db="EMBL/GenBank/DDBJ databases">
        <title>Draft genome sequences of two oriental melons (Cucumis melo L. var makuwa).</title>
        <authorList>
            <person name="Kwon S.-Y."/>
        </authorList>
    </citation>
    <scope>NUCLEOTIDE SEQUENCE [LARGE SCALE GENOMIC DNA]</scope>
    <source>
        <strain evidence="15">cv. Chang Bougi</strain>
        <tissue evidence="14">Leaf</tissue>
    </source>
</reference>
<evidence type="ECO:0000256" key="2">
    <source>
        <dbReference type="ARBA" id="ARBA00004167"/>
    </source>
</evidence>
<proteinExistence type="predicted"/>
<evidence type="ECO:0000256" key="8">
    <source>
        <dbReference type="ARBA" id="ARBA00023159"/>
    </source>
</evidence>
<dbReference type="PROSITE" id="PS51005">
    <property type="entry name" value="NAC"/>
    <property type="match status" value="1"/>
</dbReference>
<dbReference type="GO" id="GO:0005634">
    <property type="term" value="C:nucleus"/>
    <property type="evidence" value="ECO:0007669"/>
    <property type="project" value="UniProtKB-SubCell"/>
</dbReference>
<evidence type="ECO:0000256" key="12">
    <source>
        <dbReference type="SAM" id="Phobius"/>
    </source>
</evidence>
<evidence type="ECO:0000259" key="13">
    <source>
        <dbReference type="PROSITE" id="PS51005"/>
    </source>
</evidence>
<evidence type="ECO:0000313" key="15">
    <source>
        <dbReference type="Proteomes" id="UP000321947"/>
    </source>
</evidence>
<evidence type="ECO:0000256" key="9">
    <source>
        <dbReference type="ARBA" id="ARBA00023163"/>
    </source>
</evidence>
<feature type="region of interest" description="Disordered" evidence="11">
    <location>
        <begin position="716"/>
        <end position="749"/>
    </location>
</feature>
<evidence type="ECO:0000256" key="5">
    <source>
        <dbReference type="ARBA" id="ARBA00023015"/>
    </source>
</evidence>
<evidence type="ECO:0000256" key="1">
    <source>
        <dbReference type="ARBA" id="ARBA00004123"/>
    </source>
</evidence>
<dbReference type="Proteomes" id="UP000321947">
    <property type="component" value="Unassembled WGS sequence"/>
</dbReference>
<comment type="caution">
    <text evidence="14">The sequence shown here is derived from an EMBL/GenBank/DDBJ whole genome shotgun (WGS) entry which is preliminary data.</text>
</comment>
<feature type="transmembrane region" description="Helical" evidence="12">
    <location>
        <begin position="810"/>
        <end position="830"/>
    </location>
</feature>
<dbReference type="GO" id="GO:0006355">
    <property type="term" value="P:regulation of DNA-templated transcription"/>
    <property type="evidence" value="ECO:0007669"/>
    <property type="project" value="InterPro"/>
</dbReference>
<dbReference type="Gene3D" id="2.170.150.80">
    <property type="entry name" value="NAC domain"/>
    <property type="match status" value="1"/>
</dbReference>
<keyword evidence="9" id="KW-0804">Transcription</keyword>
<dbReference type="AlphaFoldDB" id="A0A5D3CE10"/>
<feature type="region of interest" description="Disordered" evidence="11">
    <location>
        <begin position="437"/>
        <end position="460"/>
    </location>
</feature>
<evidence type="ECO:0000313" key="14">
    <source>
        <dbReference type="EMBL" id="TYK10207.1"/>
    </source>
</evidence>
<protein>
    <submittedName>
        <fullName evidence="14">Protein CUP-SHAPED COTYLEDON 3-like</fullName>
    </submittedName>
</protein>
<feature type="domain" description="NAC" evidence="13">
    <location>
        <begin position="13"/>
        <end position="162"/>
    </location>
</feature>
<evidence type="ECO:0000256" key="7">
    <source>
        <dbReference type="ARBA" id="ARBA00023136"/>
    </source>
</evidence>
<dbReference type="PANTHER" id="PTHR31744">
    <property type="entry name" value="PROTEIN CUP-SHAPED COTYLEDON 2-RELATED"/>
    <property type="match status" value="1"/>
</dbReference>
<gene>
    <name evidence="14" type="ORF">E5676_scaffold16G003530</name>
</gene>
<evidence type="ECO:0000256" key="10">
    <source>
        <dbReference type="ARBA" id="ARBA00023242"/>
    </source>
</evidence>
<sequence>MANRLLLPSPNQWPVGFRFHPTDEELINHYLKNKIVGQESLVQFIPQVDICKYEPWELPGLSNDQTGEQRWFFFSAQDFKYSNGRRSKRATGTGYWKSTGKDRKIRARGTNKLIGTKKTLVFYRGRVPKGIRTNWVIHEYHLHPEPNFTYLTSYVICLLKRKWDESDVLIRDEAERNDLLTSTNVATTNQNKEIPGNGQSLIQPDLHVSDYDFPELQSPLFSEPEPTSLGFQITNSHGAHVINRPTDEAINSVFVDDENFFHEGTPNSSFSDFNWEELLNLVDEDQSSSGMDTTPTCQYDHDFPIFFDKRARSIIQTKNMPIIEESHRSPLASKILKTGGVEELSSTRHRKESFQINSCHRDDSDKELRNFSSRRQLKYHKELQNVELQSVELQSGVELQSVELQSVRSIDLSSVHPHEDVMSINCLTLCHSDDSDREGRNFSSQRQPKPHKDLDHVESSQSIRSIDLSFVHPSEDFMSINCLTLCRSDDSDRAGRNFSSQRQPTKSHKVLDHVESSQNVQSIDLSSPRPRIDGMYINCITSCRSDDYDKAIRNFSSQHQPKSHKVLDHVESSENGRSIDLSSARHRKDVMSINCITSCGSTDFDRAVRNFSSQRQPKSHKVLDHVESSENGRSIDISSARHRKDVMSINCITSCGSADSDRAVRNFSSQRQPKSHKVRDHIKASQNVQSKKETQLQLVSSLSKVKAVPERIEVVKPAASSNKDTAEDKLSEVENGAANRPKPTGQGSRGSRIMFLKYPDYKMHSPQIKSRLVFGQSMCRLHFVREGRKTSATVWKLRINGADACPSLKWYVAPPVCFCVCGGLLLIAILEFK</sequence>
<dbReference type="EMBL" id="SSTD01011206">
    <property type="protein sequence ID" value="TYK10207.1"/>
    <property type="molecule type" value="Genomic_DNA"/>
</dbReference>
<comment type="subcellular location">
    <subcellularLocation>
        <location evidence="2">Membrane</location>
        <topology evidence="2">Single-pass membrane protein</topology>
    </subcellularLocation>
    <subcellularLocation>
        <location evidence="1">Nucleus</location>
    </subcellularLocation>
</comment>
<dbReference type="Pfam" id="PF02365">
    <property type="entry name" value="NAM"/>
    <property type="match status" value="1"/>
</dbReference>
<evidence type="ECO:0000256" key="4">
    <source>
        <dbReference type="ARBA" id="ARBA00022989"/>
    </source>
</evidence>
<dbReference type="InterPro" id="IPR003441">
    <property type="entry name" value="NAC-dom"/>
</dbReference>
<dbReference type="PANTHER" id="PTHR31744:SF216">
    <property type="entry name" value="NAC TRANSCRIPTION FACTOR"/>
    <property type="match status" value="1"/>
</dbReference>
<keyword evidence="6" id="KW-0238">DNA-binding</keyword>
<organism evidence="14 15">
    <name type="scientific">Cucumis melo var. makuwa</name>
    <name type="common">Oriental melon</name>
    <dbReference type="NCBI Taxonomy" id="1194695"/>
    <lineage>
        <taxon>Eukaryota</taxon>
        <taxon>Viridiplantae</taxon>
        <taxon>Streptophyta</taxon>
        <taxon>Embryophyta</taxon>
        <taxon>Tracheophyta</taxon>
        <taxon>Spermatophyta</taxon>
        <taxon>Magnoliopsida</taxon>
        <taxon>eudicotyledons</taxon>
        <taxon>Gunneridae</taxon>
        <taxon>Pentapetalae</taxon>
        <taxon>rosids</taxon>
        <taxon>fabids</taxon>
        <taxon>Cucurbitales</taxon>
        <taxon>Cucurbitaceae</taxon>
        <taxon>Benincaseae</taxon>
        <taxon>Cucumis</taxon>
    </lineage>
</organism>
<keyword evidence="10" id="KW-0539">Nucleus</keyword>
<evidence type="ECO:0000256" key="3">
    <source>
        <dbReference type="ARBA" id="ARBA00022692"/>
    </source>
</evidence>
<accession>A0A5D3CE10</accession>
<keyword evidence="7 12" id="KW-0472">Membrane</keyword>
<dbReference type="GO" id="GO:0000976">
    <property type="term" value="F:transcription cis-regulatory region binding"/>
    <property type="evidence" value="ECO:0007669"/>
    <property type="project" value="UniProtKB-ARBA"/>
</dbReference>
<evidence type="ECO:0000256" key="6">
    <source>
        <dbReference type="ARBA" id="ARBA00023125"/>
    </source>
</evidence>
<dbReference type="GO" id="GO:0016020">
    <property type="term" value="C:membrane"/>
    <property type="evidence" value="ECO:0007669"/>
    <property type="project" value="UniProtKB-SubCell"/>
</dbReference>
<name>A0A5D3CE10_CUCMM</name>
<keyword evidence="3 12" id="KW-0812">Transmembrane</keyword>
<evidence type="ECO:0000256" key="11">
    <source>
        <dbReference type="SAM" id="MobiDB-lite"/>
    </source>
</evidence>